<keyword evidence="9 13" id="KW-0472">Membrane</keyword>
<dbReference type="RefSeq" id="XP_066931910.1">
    <property type="nucleotide sequence ID" value="XM_067075809.1"/>
</dbReference>
<keyword evidence="10 13" id="KW-0119">Carbohydrate metabolism</keyword>
<evidence type="ECO:0000256" key="12">
    <source>
        <dbReference type="ARBA" id="ARBA00023289"/>
    </source>
</evidence>
<keyword evidence="12 13" id="KW-0636">Prenylation</keyword>
<dbReference type="InterPro" id="IPR008928">
    <property type="entry name" value="6-hairpin_glycosidase_sf"/>
</dbReference>
<dbReference type="InterPro" id="IPR008734">
    <property type="entry name" value="PHK_A/B_su"/>
</dbReference>
<comment type="subcellular location">
    <subcellularLocation>
        <location evidence="2 13">Cell membrane</location>
        <topology evidence="2 13">Lipid-anchor</topology>
        <orientation evidence="2 13">Cytoplasmic side</orientation>
    </subcellularLocation>
</comment>
<sequence>MVNSKQRLSLHEYYILVKRTILDFQNPITGLLPPSLFHGKFNETTNRHSWVRDNVYSILAVWALSRAYKKKTDFDAEKSKQYELEQSVVKLMRGLLMSMMQQSAKVENFKRSQQKEDSLHAKYSYDSGKTVVDDTGWGHLQIDATSLYLLTLAQMTTSGLQIIFTKDEVDFVQNLVFYIEMAYRIPDFGIWERGDKTNMGLPELNSSSIGMAKAALEAMDELDVFGSRGGVRSVIHVQADCIQYCKAVLYSMLPRESDSKECSASLLSIISYPAFAVEDTTIIDATKSEILGKLEGSYGCKRFLRDGHHCMNEDRHRLHYELHELSKFEKIECEWPLFFCYLLLDGIYNKNEAQVEKYSRLLERLLIQTEDGVYLLPELFYVPLEKLDAEREEPRSQQRLCGDHVPHLWTQSLFILGLLLKDGFVAAGELDPLNRRYVTAPKPELVVQVALIAEDEEIKDLLAEKGIESQTVEEVSPIRILPAKCLVRLYNNLGQNAKLGLSGRPNSSLGIFGIGSLYRSDGHLLAFTPQFLDYRQFYLCLDNELVIDSFKTEIEYLRSNWKQLGRPTLTLPITHALLEGSLDSTAGKFLLQVNSGYLYSVRIRVGKLSEMQTRSSIKNIDFVDSEILEDLISFAPDPTKSTRPGDLPYSQSKRGRRNSHDRRLSVHGSVIRSRSISRAASWGASSSDEENSVADLVRGFVLDGMRSHDQEVCDGEMEQEEEVDIEVVREQLENSTDINEQADILQFLYKTRGYHFDVALNGNPGCTVEKLLRELYEKACHLKSWGLIRHISGMLRKQVEYLGPNCTELLVHQKQIGVGLPHLQREEIIDQPLPPRALKKLIYSSCGCDSSSAVLTQELLTYLAMFVKTHPALFDGMLQIRIGLIMEVMAAEYARTTGLTGEEAADQLMSLTPFQMKSLLYYILTGKEFGVKMDLNKSVVIDTGESSHSGLAMFRTAVKRISQILRMKKNEVGGGDNENMHPRKIGQWLRRRCLDGALNRVPSNFYVKIWHVLTRCHGLSVDGNFFLEHRLTQENTSGEMKFALRVENELNKIVYPEYRQLVVEVLMVLYVFMERDIHLNVDKMIPLNTFVSKANKLFLNEQREGFGDATLCCASREETNTTTPCNASNNICRYFYDSAPSGTYGTMTYFTKVVLQYLYKDREHSNDIFI</sequence>
<keyword evidence="18" id="KW-1185">Reference proteome</keyword>
<evidence type="ECO:0000256" key="2">
    <source>
        <dbReference type="ARBA" id="ARBA00004342"/>
    </source>
</evidence>
<comment type="similarity">
    <text evidence="4 13">Belongs to the phosphorylase b kinase regulatory chain family.</text>
</comment>
<protein>
    <recommendedName>
        <fullName evidence="13">Phosphorylase b kinase regulatory subunit</fullName>
    </recommendedName>
</protein>
<comment type="function">
    <text evidence="1">Phosphorylase b kinase catalyzes the phosphorylation of serine in certain substrates, including troponin I. The alpha chain may bind calmodulin.</text>
</comment>
<evidence type="ECO:0000256" key="11">
    <source>
        <dbReference type="ARBA" id="ARBA00023288"/>
    </source>
</evidence>
<dbReference type="InterPro" id="IPR012341">
    <property type="entry name" value="6hp_glycosidase-like_sf"/>
</dbReference>
<evidence type="ECO:0000256" key="13">
    <source>
        <dbReference type="RuleBase" id="RU364123"/>
    </source>
</evidence>
<dbReference type="GeneID" id="136819572"/>
<dbReference type="SUPFAM" id="SSF48208">
    <property type="entry name" value="Six-hairpin glycosidases"/>
    <property type="match status" value="1"/>
</dbReference>
<dbReference type="FunFam" id="1.50.10.10:FF:000004">
    <property type="entry name" value="Phosphorylase b kinase regulatory subunit"/>
    <property type="match status" value="1"/>
</dbReference>
<evidence type="ECO:0000256" key="14">
    <source>
        <dbReference type="SAM" id="MobiDB-lite"/>
    </source>
</evidence>
<evidence type="ECO:0000313" key="17">
    <source>
        <dbReference type="EnsemblMetazoa" id="CLYHEMP006875.1"/>
    </source>
</evidence>
<keyword evidence="11 13" id="KW-0449">Lipoprotein</keyword>
<feature type="domain" description="GH15-like" evidence="15">
    <location>
        <begin position="13"/>
        <end position="883"/>
    </location>
</feature>
<dbReference type="GO" id="GO:0005964">
    <property type="term" value="C:phosphorylase kinase complex"/>
    <property type="evidence" value="ECO:0007669"/>
    <property type="project" value="TreeGrafter"/>
</dbReference>
<dbReference type="GO" id="GO:0005886">
    <property type="term" value="C:plasma membrane"/>
    <property type="evidence" value="ECO:0007669"/>
    <property type="project" value="UniProtKB-SubCell"/>
</dbReference>
<accession>A0A7M5VB70</accession>
<dbReference type="OrthoDB" id="5971574at2759"/>
<organism evidence="17 18">
    <name type="scientific">Clytia hemisphaerica</name>
    <dbReference type="NCBI Taxonomy" id="252671"/>
    <lineage>
        <taxon>Eukaryota</taxon>
        <taxon>Metazoa</taxon>
        <taxon>Cnidaria</taxon>
        <taxon>Hydrozoa</taxon>
        <taxon>Hydroidolina</taxon>
        <taxon>Leptothecata</taxon>
        <taxon>Obeliida</taxon>
        <taxon>Clytiidae</taxon>
        <taxon>Clytia</taxon>
    </lineage>
</organism>
<dbReference type="GO" id="GO:0005977">
    <property type="term" value="P:glycogen metabolic process"/>
    <property type="evidence" value="ECO:0007669"/>
    <property type="project" value="UniProtKB-UniPathway"/>
</dbReference>
<dbReference type="AlphaFoldDB" id="A0A7M5VB70"/>
<evidence type="ECO:0000256" key="3">
    <source>
        <dbReference type="ARBA" id="ARBA00005131"/>
    </source>
</evidence>
<keyword evidence="8 13" id="KW-0112">Calmodulin-binding</keyword>
<dbReference type="InterPro" id="IPR011613">
    <property type="entry name" value="GH15-like"/>
</dbReference>
<dbReference type="InterPro" id="IPR045583">
    <property type="entry name" value="KPBA/B_C"/>
</dbReference>
<name>A0A7M5VB70_9CNID</name>
<keyword evidence="6" id="KW-0597">Phosphoprotein</keyword>
<reference evidence="17" key="1">
    <citation type="submission" date="2021-01" db="UniProtKB">
        <authorList>
            <consortium name="EnsemblMetazoa"/>
        </authorList>
    </citation>
    <scope>IDENTIFICATION</scope>
</reference>
<dbReference type="EnsemblMetazoa" id="CLYHEMT006875.1">
    <property type="protein sequence ID" value="CLYHEMP006875.1"/>
    <property type="gene ID" value="CLYHEMG006875"/>
</dbReference>
<evidence type="ECO:0000256" key="8">
    <source>
        <dbReference type="ARBA" id="ARBA00022860"/>
    </source>
</evidence>
<feature type="region of interest" description="Disordered" evidence="14">
    <location>
        <begin position="634"/>
        <end position="668"/>
    </location>
</feature>
<evidence type="ECO:0000313" key="18">
    <source>
        <dbReference type="Proteomes" id="UP000594262"/>
    </source>
</evidence>
<dbReference type="Pfam" id="PF19292">
    <property type="entry name" value="KPBB_C"/>
    <property type="match status" value="1"/>
</dbReference>
<evidence type="ECO:0000256" key="1">
    <source>
        <dbReference type="ARBA" id="ARBA00002837"/>
    </source>
</evidence>
<keyword evidence="5 13" id="KW-1003">Cell membrane</keyword>
<dbReference type="Pfam" id="PF00723">
    <property type="entry name" value="Glyco_hydro_15"/>
    <property type="match status" value="1"/>
</dbReference>
<evidence type="ECO:0000259" key="16">
    <source>
        <dbReference type="Pfam" id="PF19292"/>
    </source>
</evidence>
<feature type="domain" description="Phosphorylase b kinase regulatory subunit alpha/beta C-terminal" evidence="16">
    <location>
        <begin position="897"/>
        <end position="1102"/>
    </location>
</feature>
<keyword evidence="7 13" id="KW-0321">Glycogen metabolism</keyword>
<evidence type="ECO:0000256" key="4">
    <source>
        <dbReference type="ARBA" id="ARBA00007128"/>
    </source>
</evidence>
<dbReference type="Gene3D" id="1.50.10.10">
    <property type="match status" value="1"/>
</dbReference>
<evidence type="ECO:0000256" key="9">
    <source>
        <dbReference type="ARBA" id="ARBA00023136"/>
    </source>
</evidence>
<dbReference type="UniPathway" id="UPA00163"/>
<comment type="pathway">
    <text evidence="3 13">Glycan biosynthesis; glycogen metabolism.</text>
</comment>
<evidence type="ECO:0000256" key="6">
    <source>
        <dbReference type="ARBA" id="ARBA00022553"/>
    </source>
</evidence>
<dbReference type="GO" id="GO:0005516">
    <property type="term" value="F:calmodulin binding"/>
    <property type="evidence" value="ECO:0007669"/>
    <property type="project" value="UniProtKB-KW"/>
</dbReference>
<dbReference type="Proteomes" id="UP000594262">
    <property type="component" value="Unplaced"/>
</dbReference>
<dbReference type="PANTHER" id="PTHR10749">
    <property type="entry name" value="PHOSPHORYLASE B KINASE REGULATORY SUBUNIT"/>
    <property type="match status" value="1"/>
</dbReference>
<evidence type="ECO:0000256" key="5">
    <source>
        <dbReference type="ARBA" id="ARBA00022475"/>
    </source>
</evidence>
<evidence type="ECO:0000259" key="15">
    <source>
        <dbReference type="Pfam" id="PF00723"/>
    </source>
</evidence>
<evidence type="ECO:0000256" key="10">
    <source>
        <dbReference type="ARBA" id="ARBA00023277"/>
    </source>
</evidence>
<evidence type="ECO:0000256" key="7">
    <source>
        <dbReference type="ARBA" id="ARBA00022600"/>
    </source>
</evidence>
<proteinExistence type="inferred from homology"/>
<dbReference type="PANTHER" id="PTHR10749:SF7">
    <property type="entry name" value="PHOSPHORYLASE B KINASE REGULATORY SUBUNIT ALPHA-RELATED"/>
    <property type="match status" value="1"/>
</dbReference>